<dbReference type="Pfam" id="PF01694">
    <property type="entry name" value="Rhomboid"/>
    <property type="match status" value="1"/>
</dbReference>
<evidence type="ECO:0000313" key="9">
    <source>
        <dbReference type="EMBL" id="NNU78895.1"/>
    </source>
</evidence>
<keyword evidence="3" id="KW-0997">Cell inner membrane</keyword>
<name>A0A849KV31_9RHOB</name>
<dbReference type="GO" id="GO:0016020">
    <property type="term" value="C:membrane"/>
    <property type="evidence" value="ECO:0007669"/>
    <property type="project" value="UniProtKB-SubCell"/>
</dbReference>
<dbReference type="RefSeq" id="WP_171321410.1">
    <property type="nucleotide sequence ID" value="NZ_JABFBC010000001.1"/>
</dbReference>
<evidence type="ECO:0000259" key="8">
    <source>
        <dbReference type="Pfam" id="PF01694"/>
    </source>
</evidence>
<evidence type="ECO:0000256" key="6">
    <source>
        <dbReference type="ARBA" id="ARBA00023136"/>
    </source>
</evidence>
<evidence type="ECO:0000256" key="5">
    <source>
        <dbReference type="ARBA" id="ARBA00022989"/>
    </source>
</evidence>
<dbReference type="EMBL" id="JABFBC010000001">
    <property type="protein sequence ID" value="NNU78895.1"/>
    <property type="molecule type" value="Genomic_DNA"/>
</dbReference>
<dbReference type="Gene3D" id="1.20.1540.10">
    <property type="entry name" value="Rhomboid-like"/>
    <property type="match status" value="1"/>
</dbReference>
<dbReference type="Proteomes" id="UP000572377">
    <property type="component" value="Unassembled WGS sequence"/>
</dbReference>
<evidence type="ECO:0000256" key="3">
    <source>
        <dbReference type="ARBA" id="ARBA00022519"/>
    </source>
</evidence>
<dbReference type="SUPFAM" id="SSF144091">
    <property type="entry name" value="Rhomboid-like"/>
    <property type="match status" value="1"/>
</dbReference>
<dbReference type="InterPro" id="IPR022764">
    <property type="entry name" value="Peptidase_S54_rhomboid_dom"/>
</dbReference>
<feature type="domain" description="Peptidase S54 rhomboid" evidence="8">
    <location>
        <begin position="79"/>
        <end position="216"/>
    </location>
</feature>
<dbReference type="AlphaFoldDB" id="A0A849KV31"/>
<evidence type="ECO:0000313" key="10">
    <source>
        <dbReference type="Proteomes" id="UP000572377"/>
    </source>
</evidence>
<comment type="subcellular location">
    <subcellularLocation>
        <location evidence="1">Membrane</location>
        <topology evidence="1">Multi-pass membrane protein</topology>
    </subcellularLocation>
</comment>
<feature type="transmembrane region" description="Helical" evidence="7">
    <location>
        <begin position="174"/>
        <end position="192"/>
    </location>
</feature>
<keyword evidence="4 7" id="KW-0812">Transmembrane</keyword>
<dbReference type="PANTHER" id="PTHR43066:SF26">
    <property type="entry name" value="RHOMBOID PROTEASE GLPG"/>
    <property type="match status" value="1"/>
</dbReference>
<feature type="transmembrane region" description="Helical" evidence="7">
    <location>
        <begin position="143"/>
        <end position="162"/>
    </location>
</feature>
<keyword evidence="10" id="KW-1185">Reference proteome</keyword>
<proteinExistence type="predicted"/>
<protein>
    <submittedName>
        <fullName evidence="9">Rhomboid family intramembrane serine protease</fullName>
    </submittedName>
</protein>
<evidence type="ECO:0000256" key="7">
    <source>
        <dbReference type="SAM" id="Phobius"/>
    </source>
</evidence>
<reference evidence="9 10" key="1">
    <citation type="submission" date="2020-05" db="EMBL/GenBank/DDBJ databases">
        <title>Gimesia benthica sp. nov., a novel planctomycete isolated from a deep-sea water sample of the Northwest Indian Ocean.</title>
        <authorList>
            <person name="Wang J."/>
            <person name="Ruan C."/>
            <person name="Song L."/>
            <person name="Zhu Y."/>
            <person name="Li A."/>
            <person name="Zheng X."/>
            <person name="Wang L."/>
            <person name="Lu Z."/>
            <person name="Huang Y."/>
            <person name="Du W."/>
            <person name="Zhou Y."/>
            <person name="Huang L."/>
            <person name="Dai X."/>
        </authorList>
    </citation>
    <scope>NUCLEOTIDE SEQUENCE [LARGE SCALE GENOMIC DNA]</scope>
    <source>
        <strain evidence="9 10">YYQ-30</strain>
    </source>
</reference>
<sequence length="231" mass="25124">MRMYDPDHNASPVNPIPPVVMALVALVVAVELLFQAGARGLVGGPEAVGWRLEALRNFGFFSRYFDYMVQSGDWRIDGLWRFVTYSFIHYNLTHTLFAAVLLLALGNFTARLFHPAAILLAYAVSAVSGALVHALVIDSEAPLFGAYPAVYGLLGLYTWALWAAADKLGTNPYAAFRLIGVLVGIQVIFILIDGTWASLWSEIAGFVAGFLIATPLAPGGLRRLRRKLQGG</sequence>
<comment type="caution">
    <text evidence="9">The sequence shown here is derived from an EMBL/GenBank/DDBJ whole genome shotgun (WGS) entry which is preliminary data.</text>
</comment>
<dbReference type="GO" id="GO:0004252">
    <property type="term" value="F:serine-type endopeptidase activity"/>
    <property type="evidence" value="ECO:0007669"/>
    <property type="project" value="InterPro"/>
</dbReference>
<dbReference type="InterPro" id="IPR035952">
    <property type="entry name" value="Rhomboid-like_sf"/>
</dbReference>
<keyword evidence="2" id="KW-1003">Cell membrane</keyword>
<evidence type="ECO:0000256" key="2">
    <source>
        <dbReference type="ARBA" id="ARBA00022475"/>
    </source>
</evidence>
<evidence type="ECO:0000256" key="4">
    <source>
        <dbReference type="ARBA" id="ARBA00022692"/>
    </source>
</evidence>
<feature type="transmembrane region" description="Helical" evidence="7">
    <location>
        <begin position="198"/>
        <end position="217"/>
    </location>
</feature>
<feature type="transmembrane region" description="Helical" evidence="7">
    <location>
        <begin position="12"/>
        <end position="34"/>
    </location>
</feature>
<dbReference type="GO" id="GO:0006508">
    <property type="term" value="P:proteolysis"/>
    <property type="evidence" value="ECO:0007669"/>
    <property type="project" value="UniProtKB-KW"/>
</dbReference>
<dbReference type="PANTHER" id="PTHR43066">
    <property type="entry name" value="RHOMBOID-RELATED PROTEIN"/>
    <property type="match status" value="1"/>
</dbReference>
<evidence type="ECO:0000256" key="1">
    <source>
        <dbReference type="ARBA" id="ARBA00004141"/>
    </source>
</evidence>
<gene>
    <name evidence="9" type="ORF">HMH01_00455</name>
</gene>
<keyword evidence="9" id="KW-0378">Hydrolase</keyword>
<keyword evidence="5 7" id="KW-1133">Transmembrane helix</keyword>
<feature type="transmembrane region" description="Helical" evidence="7">
    <location>
        <begin position="87"/>
        <end position="105"/>
    </location>
</feature>
<keyword evidence="9" id="KW-0645">Protease</keyword>
<keyword evidence="6 7" id="KW-0472">Membrane</keyword>
<organism evidence="9 10">
    <name type="scientific">Halovulum dunhuangense</name>
    <dbReference type="NCBI Taxonomy" id="1505036"/>
    <lineage>
        <taxon>Bacteria</taxon>
        <taxon>Pseudomonadati</taxon>
        <taxon>Pseudomonadota</taxon>
        <taxon>Alphaproteobacteria</taxon>
        <taxon>Rhodobacterales</taxon>
        <taxon>Paracoccaceae</taxon>
        <taxon>Halovulum</taxon>
    </lineage>
</organism>
<feature type="transmembrane region" description="Helical" evidence="7">
    <location>
        <begin position="117"/>
        <end position="137"/>
    </location>
</feature>
<accession>A0A849KV31</accession>